<dbReference type="AlphaFoldDB" id="A0A151J8Q6"/>
<proteinExistence type="predicted"/>
<dbReference type="EMBL" id="KQ979480">
    <property type="protein sequence ID" value="KYN21243.1"/>
    <property type="molecule type" value="Genomic_DNA"/>
</dbReference>
<accession>A0A151J8Q6</accession>
<dbReference type="Pfam" id="PF13833">
    <property type="entry name" value="EF-hand_8"/>
    <property type="match status" value="1"/>
</dbReference>
<keyword evidence="2" id="KW-0677">Repeat</keyword>
<dbReference type="PROSITE" id="PS00018">
    <property type="entry name" value="EF_HAND_1"/>
    <property type="match status" value="2"/>
</dbReference>
<evidence type="ECO:0000256" key="2">
    <source>
        <dbReference type="ARBA" id="ARBA00022737"/>
    </source>
</evidence>
<evidence type="ECO:0000256" key="1">
    <source>
        <dbReference type="ARBA" id="ARBA00022723"/>
    </source>
</evidence>
<organism evidence="5 6">
    <name type="scientific">Trachymyrmex cornetzi</name>
    <dbReference type="NCBI Taxonomy" id="471704"/>
    <lineage>
        <taxon>Eukaryota</taxon>
        <taxon>Metazoa</taxon>
        <taxon>Ecdysozoa</taxon>
        <taxon>Arthropoda</taxon>
        <taxon>Hexapoda</taxon>
        <taxon>Insecta</taxon>
        <taxon>Pterygota</taxon>
        <taxon>Neoptera</taxon>
        <taxon>Endopterygota</taxon>
        <taxon>Hymenoptera</taxon>
        <taxon>Apocrita</taxon>
        <taxon>Aculeata</taxon>
        <taxon>Formicoidea</taxon>
        <taxon>Formicidae</taxon>
        <taxon>Myrmicinae</taxon>
        <taxon>Trachymyrmex</taxon>
    </lineage>
</organism>
<dbReference type="PANTHER" id="PTHR23055:SF69">
    <property type="entry name" value="NEURONAL CALCIUM SENSOR 2"/>
    <property type="match status" value="1"/>
</dbReference>
<dbReference type="CDD" id="cd00051">
    <property type="entry name" value="EFh"/>
    <property type="match status" value="1"/>
</dbReference>
<evidence type="ECO:0000313" key="5">
    <source>
        <dbReference type="EMBL" id="KYN21243.1"/>
    </source>
</evidence>
<dbReference type="InterPro" id="IPR011992">
    <property type="entry name" value="EF-hand-dom_pair"/>
</dbReference>
<sequence>MGCFGSKDKLSKEDMDFLKSHTRYDEATIKEWYKGFKQDCPNGRLTPAKFVDMYKMFFPSGNAEEFCDHVFRTFDMDKNGYIDFKEFLLAIDVTSSGTPEEKLKWAFRMYDVDGNGVIDMQEMTKIVQCHSPAVIKTSKRKEACNLSQQRERMSLKICIATRRLQQRCKLYRVASDFAGDFVDEIEKKNLREFRLVQDGHKGVPIPATTKCDFALTDKFNLQGNTSAPPRRTVVPLRDDYIKIPINNARVSILPEGHNELMTRDIAEIKEQGGKKWHGIYS</sequence>
<name>A0A151J8Q6_9HYME</name>
<dbReference type="Gene3D" id="1.10.238.10">
    <property type="entry name" value="EF-hand"/>
    <property type="match status" value="1"/>
</dbReference>
<dbReference type="InterPro" id="IPR018247">
    <property type="entry name" value="EF_Hand_1_Ca_BS"/>
</dbReference>
<protein>
    <submittedName>
        <fullName evidence="5">Neuronal calcium sensor 2</fullName>
    </submittedName>
</protein>
<dbReference type="InterPro" id="IPR028846">
    <property type="entry name" value="Recoverin"/>
</dbReference>
<evidence type="ECO:0000313" key="6">
    <source>
        <dbReference type="Proteomes" id="UP000078492"/>
    </source>
</evidence>
<keyword evidence="3" id="KW-0106">Calcium</keyword>
<evidence type="ECO:0000256" key="3">
    <source>
        <dbReference type="ARBA" id="ARBA00022837"/>
    </source>
</evidence>
<evidence type="ECO:0000259" key="4">
    <source>
        <dbReference type="PROSITE" id="PS50222"/>
    </source>
</evidence>
<gene>
    <name evidence="5" type="ORF">ALC57_06341</name>
</gene>
<dbReference type="SUPFAM" id="SSF47473">
    <property type="entry name" value="EF-hand"/>
    <property type="match status" value="1"/>
</dbReference>
<dbReference type="STRING" id="471704.A0A151J8Q6"/>
<dbReference type="PRINTS" id="PR00450">
    <property type="entry name" value="RECOVERIN"/>
</dbReference>
<feature type="domain" description="EF-hand" evidence="4">
    <location>
        <begin position="62"/>
        <end position="97"/>
    </location>
</feature>
<feature type="domain" description="EF-hand" evidence="4">
    <location>
        <begin position="98"/>
        <end position="133"/>
    </location>
</feature>
<dbReference type="SMART" id="SM00054">
    <property type="entry name" value="EFh"/>
    <property type="match status" value="2"/>
</dbReference>
<reference evidence="5 6" key="1">
    <citation type="submission" date="2015-09" db="EMBL/GenBank/DDBJ databases">
        <title>Trachymyrmex cornetzi WGS genome.</title>
        <authorList>
            <person name="Nygaard S."/>
            <person name="Hu H."/>
            <person name="Boomsma J."/>
            <person name="Zhang G."/>
        </authorList>
    </citation>
    <scope>NUCLEOTIDE SEQUENCE [LARGE SCALE GENOMIC DNA]</scope>
    <source>
        <strain evidence="5">Tcor2-1</strain>
        <tissue evidence="5">Whole body</tissue>
    </source>
</reference>
<dbReference type="GO" id="GO:0005509">
    <property type="term" value="F:calcium ion binding"/>
    <property type="evidence" value="ECO:0007669"/>
    <property type="project" value="InterPro"/>
</dbReference>
<dbReference type="PROSITE" id="PS50222">
    <property type="entry name" value="EF_HAND_2"/>
    <property type="match status" value="2"/>
</dbReference>
<dbReference type="PANTHER" id="PTHR23055">
    <property type="entry name" value="CALCIUM BINDING PROTEINS"/>
    <property type="match status" value="1"/>
</dbReference>
<dbReference type="Proteomes" id="UP000078492">
    <property type="component" value="Unassembled WGS sequence"/>
</dbReference>
<dbReference type="Pfam" id="PF00036">
    <property type="entry name" value="EF-hand_1"/>
    <property type="match status" value="1"/>
</dbReference>
<keyword evidence="1" id="KW-0479">Metal-binding</keyword>
<dbReference type="InterPro" id="IPR002048">
    <property type="entry name" value="EF_hand_dom"/>
</dbReference>
<keyword evidence="6" id="KW-1185">Reference proteome</keyword>